<comment type="caution">
    <text evidence="10">The sequence shown here is derived from an EMBL/GenBank/DDBJ whole genome shotgun (WGS) entry which is preliminary data.</text>
</comment>
<comment type="cofactor">
    <cofactor evidence="2">
        <name>thiamine diphosphate</name>
        <dbReference type="ChEBI" id="CHEBI:58937"/>
    </cofactor>
</comment>
<evidence type="ECO:0000259" key="8">
    <source>
        <dbReference type="Pfam" id="PF02775"/>
    </source>
</evidence>
<evidence type="ECO:0000256" key="2">
    <source>
        <dbReference type="ARBA" id="ARBA00001964"/>
    </source>
</evidence>
<feature type="domain" description="Thiamine pyrophosphate enzyme N-terminal TPP-binding" evidence="9">
    <location>
        <begin position="5"/>
        <end position="121"/>
    </location>
</feature>
<keyword evidence="4" id="KW-0479">Metal-binding</keyword>
<dbReference type="SUPFAM" id="SSF52518">
    <property type="entry name" value="Thiamin diphosphate-binding fold (THDP-binding)"/>
    <property type="match status" value="2"/>
</dbReference>
<dbReference type="GO" id="GO:0009099">
    <property type="term" value="P:L-valine biosynthetic process"/>
    <property type="evidence" value="ECO:0007669"/>
    <property type="project" value="TreeGrafter"/>
</dbReference>
<keyword evidence="11" id="KW-1185">Reference proteome</keyword>
<reference evidence="10" key="1">
    <citation type="journal article" date="2014" name="Int. J. Syst. Evol. Microbiol.">
        <title>Complete genome sequence of Corynebacterium casei LMG S-19264T (=DSM 44701T), isolated from a smear-ripened cheese.</title>
        <authorList>
            <consortium name="US DOE Joint Genome Institute (JGI-PGF)"/>
            <person name="Walter F."/>
            <person name="Albersmeier A."/>
            <person name="Kalinowski J."/>
            <person name="Ruckert C."/>
        </authorList>
    </citation>
    <scope>NUCLEOTIDE SEQUENCE</scope>
    <source>
        <strain evidence="10">VKM Ac-1069</strain>
    </source>
</reference>
<dbReference type="Gene3D" id="3.40.50.970">
    <property type="match status" value="2"/>
</dbReference>
<evidence type="ECO:0000259" key="9">
    <source>
        <dbReference type="Pfam" id="PF02776"/>
    </source>
</evidence>
<dbReference type="FunFam" id="3.40.50.970:FF:000007">
    <property type="entry name" value="Acetolactate synthase"/>
    <property type="match status" value="1"/>
</dbReference>
<evidence type="ECO:0000313" key="11">
    <source>
        <dbReference type="Proteomes" id="UP001143463"/>
    </source>
</evidence>
<proteinExistence type="inferred from homology"/>
<dbReference type="InterPro" id="IPR029035">
    <property type="entry name" value="DHS-like_NAD/FAD-binding_dom"/>
</dbReference>
<dbReference type="EMBL" id="BSFQ01000005">
    <property type="protein sequence ID" value="GLL10634.1"/>
    <property type="molecule type" value="Genomic_DNA"/>
</dbReference>
<dbReference type="InterPro" id="IPR012001">
    <property type="entry name" value="Thiamin_PyroP_enz_TPP-bd_dom"/>
</dbReference>
<dbReference type="Pfam" id="PF02776">
    <property type="entry name" value="TPP_enzyme_N"/>
    <property type="match status" value="1"/>
</dbReference>
<evidence type="ECO:0000259" key="7">
    <source>
        <dbReference type="Pfam" id="PF00205"/>
    </source>
</evidence>
<dbReference type="GO" id="GO:0050660">
    <property type="term" value="F:flavin adenine dinucleotide binding"/>
    <property type="evidence" value="ECO:0007669"/>
    <property type="project" value="TreeGrafter"/>
</dbReference>
<dbReference type="InterPro" id="IPR011766">
    <property type="entry name" value="TPP_enzyme_TPP-bd"/>
</dbReference>
<accession>A0A9W6NV98</accession>
<dbReference type="PANTHER" id="PTHR18968">
    <property type="entry name" value="THIAMINE PYROPHOSPHATE ENZYMES"/>
    <property type="match status" value="1"/>
</dbReference>
<dbReference type="InterPro" id="IPR045229">
    <property type="entry name" value="TPP_enz"/>
</dbReference>
<keyword evidence="5 6" id="KW-0786">Thiamine pyrophosphate</keyword>
<name>A0A9W6NV98_9PSEU</name>
<dbReference type="AlphaFoldDB" id="A0A9W6NV98"/>
<dbReference type="Proteomes" id="UP001143463">
    <property type="component" value="Unassembled WGS sequence"/>
</dbReference>
<dbReference type="InterPro" id="IPR000399">
    <property type="entry name" value="TPP-bd_CS"/>
</dbReference>
<evidence type="ECO:0000256" key="3">
    <source>
        <dbReference type="ARBA" id="ARBA00007812"/>
    </source>
</evidence>
<dbReference type="GO" id="GO:0009097">
    <property type="term" value="P:isoleucine biosynthetic process"/>
    <property type="evidence" value="ECO:0007669"/>
    <property type="project" value="TreeGrafter"/>
</dbReference>
<dbReference type="GO" id="GO:0003984">
    <property type="term" value="F:acetolactate synthase activity"/>
    <property type="evidence" value="ECO:0007669"/>
    <property type="project" value="TreeGrafter"/>
</dbReference>
<feature type="domain" description="Thiamine pyrophosphate enzyme central" evidence="7">
    <location>
        <begin position="195"/>
        <end position="325"/>
    </location>
</feature>
<dbReference type="InterPro" id="IPR012000">
    <property type="entry name" value="Thiamin_PyroP_enz_cen_dom"/>
</dbReference>
<dbReference type="GO" id="GO:0000287">
    <property type="term" value="F:magnesium ion binding"/>
    <property type="evidence" value="ECO:0007669"/>
    <property type="project" value="InterPro"/>
</dbReference>
<dbReference type="RefSeq" id="WP_037041092.1">
    <property type="nucleotide sequence ID" value="NZ_BAAAUZ010000002.1"/>
</dbReference>
<evidence type="ECO:0000256" key="1">
    <source>
        <dbReference type="ARBA" id="ARBA00001946"/>
    </source>
</evidence>
<organism evidence="10 11">
    <name type="scientific">Pseudonocardia halophobica</name>
    <dbReference type="NCBI Taxonomy" id="29401"/>
    <lineage>
        <taxon>Bacteria</taxon>
        <taxon>Bacillati</taxon>
        <taxon>Actinomycetota</taxon>
        <taxon>Actinomycetes</taxon>
        <taxon>Pseudonocardiales</taxon>
        <taxon>Pseudonocardiaceae</taxon>
        <taxon>Pseudonocardia</taxon>
    </lineage>
</organism>
<evidence type="ECO:0000313" key="10">
    <source>
        <dbReference type="EMBL" id="GLL10634.1"/>
    </source>
</evidence>
<dbReference type="Pfam" id="PF02775">
    <property type="entry name" value="TPP_enzyme_C"/>
    <property type="match status" value="1"/>
</dbReference>
<evidence type="ECO:0000256" key="5">
    <source>
        <dbReference type="ARBA" id="ARBA00023052"/>
    </source>
</evidence>
<dbReference type="GO" id="GO:0005948">
    <property type="term" value="C:acetolactate synthase complex"/>
    <property type="evidence" value="ECO:0007669"/>
    <property type="project" value="TreeGrafter"/>
</dbReference>
<dbReference type="CDD" id="cd07035">
    <property type="entry name" value="TPP_PYR_POX_like"/>
    <property type="match status" value="1"/>
</dbReference>
<dbReference type="Gene3D" id="3.40.50.1220">
    <property type="entry name" value="TPP-binding domain"/>
    <property type="match status" value="1"/>
</dbReference>
<dbReference type="GO" id="GO:0030976">
    <property type="term" value="F:thiamine pyrophosphate binding"/>
    <property type="evidence" value="ECO:0007669"/>
    <property type="project" value="InterPro"/>
</dbReference>
<protein>
    <submittedName>
        <fullName evidence="10">Acetolactate synthase</fullName>
    </submittedName>
</protein>
<comment type="cofactor">
    <cofactor evidence="1">
        <name>Mg(2+)</name>
        <dbReference type="ChEBI" id="CHEBI:18420"/>
    </cofactor>
</comment>
<dbReference type="PROSITE" id="PS00187">
    <property type="entry name" value="TPP_ENZYMES"/>
    <property type="match status" value="1"/>
</dbReference>
<sequence length="586" mass="61723">MTIVNGGELAAAALRTNDVDVVFALHGGHLDSLLFGLLDEKIRIVDVRHEAAAVHAADGYARSTGRLGVSVVTSGPGVTNAVTGVAVAEVDSSPQLVIAGAPPLRDEGRYVLQGGVDQVALMTPITKAALRVSDVDRIPEFVDRAVRIATRGRPGPVFLEIPVDVMFDRIAADRVPVFPGVRRPESGAPTAAQAAEIAEALERAARPVVLAGHGLLFDAADAAVARLAEQFSVPVYGNSRARGVLPYDHPLNCGNVAGLGGVGAQPDLVLVLGARTSQMTVGRRGAGVLGPDTRIIQVDANPEEAGRNVPVDVAFTGSIRAVAEAVCETGRTVPADRRGDWVARTKKTLYSLAPFEAEATEHEATRGDRGIHPYWFGRAVADNVAEDAIIVGDGSEAYHWVEPIARTAALGRWQGHGYFGCLGIGSPFAIGAQVAHPGVQVVQVVGDGSVGFNVQEFDTMVRHGLPVVTFVNSNCAWGISAHSQDALAGRRVVSDLPLTNFHEVMRAFGGYGELVTETAELGPAFRRAVESGLPACLNVVTDPEVVSPRVRLTNAAMATSVGLRPEDRDAPEGRPIAVPYYEPLER</sequence>
<feature type="domain" description="Thiamine pyrophosphate enzyme TPP-binding" evidence="8">
    <location>
        <begin position="399"/>
        <end position="539"/>
    </location>
</feature>
<gene>
    <name evidence="10" type="ORF">GCM10017577_17740</name>
</gene>
<dbReference type="PANTHER" id="PTHR18968:SF166">
    <property type="entry name" value="2-HYDROXYACYL-COA LYASE 2"/>
    <property type="match status" value="1"/>
</dbReference>
<dbReference type="InterPro" id="IPR029061">
    <property type="entry name" value="THDP-binding"/>
</dbReference>
<dbReference type="Pfam" id="PF00205">
    <property type="entry name" value="TPP_enzyme_M"/>
    <property type="match status" value="1"/>
</dbReference>
<evidence type="ECO:0000256" key="4">
    <source>
        <dbReference type="ARBA" id="ARBA00022723"/>
    </source>
</evidence>
<reference evidence="10" key="2">
    <citation type="submission" date="2023-01" db="EMBL/GenBank/DDBJ databases">
        <authorList>
            <person name="Sun Q."/>
            <person name="Evtushenko L."/>
        </authorList>
    </citation>
    <scope>NUCLEOTIDE SEQUENCE</scope>
    <source>
        <strain evidence="10">VKM Ac-1069</strain>
    </source>
</reference>
<comment type="similarity">
    <text evidence="3 6">Belongs to the TPP enzyme family.</text>
</comment>
<evidence type="ECO:0000256" key="6">
    <source>
        <dbReference type="RuleBase" id="RU362132"/>
    </source>
</evidence>
<dbReference type="SUPFAM" id="SSF52467">
    <property type="entry name" value="DHS-like NAD/FAD-binding domain"/>
    <property type="match status" value="1"/>
</dbReference>